<dbReference type="GO" id="GO:0003677">
    <property type="term" value="F:DNA binding"/>
    <property type="evidence" value="ECO:0007669"/>
    <property type="project" value="UniProtKB-KW"/>
</dbReference>
<dbReference type="InterPro" id="IPR012340">
    <property type="entry name" value="NA-bd_OB-fold"/>
</dbReference>
<gene>
    <name evidence="5" type="ordered locus">Ssed_0647</name>
</gene>
<dbReference type="EMBL" id="CP000821">
    <property type="protein sequence ID" value="ABV35259.1"/>
    <property type="molecule type" value="Genomic_DNA"/>
</dbReference>
<protein>
    <submittedName>
        <fullName evidence="5">Cold-shock DNA-binding domain protein</fullName>
    </submittedName>
</protein>
<organism evidence="5 6">
    <name type="scientific">Shewanella sediminis (strain HAW-EB3)</name>
    <dbReference type="NCBI Taxonomy" id="425104"/>
    <lineage>
        <taxon>Bacteria</taxon>
        <taxon>Pseudomonadati</taxon>
        <taxon>Pseudomonadota</taxon>
        <taxon>Gammaproteobacteria</taxon>
        <taxon>Alteromonadales</taxon>
        <taxon>Shewanellaceae</taxon>
        <taxon>Shewanella</taxon>
    </lineage>
</organism>
<evidence type="ECO:0000256" key="1">
    <source>
        <dbReference type="ARBA" id="ARBA00022553"/>
    </source>
</evidence>
<dbReference type="OrthoDB" id="72963at2"/>
<dbReference type="Gene3D" id="2.40.50.140">
    <property type="entry name" value="Nucleic acid-binding proteins"/>
    <property type="match status" value="1"/>
</dbReference>
<dbReference type="HOGENOM" id="CLU_098919_0_1_6"/>
<proteinExistence type="predicted"/>
<dbReference type="RefSeq" id="WP_012140996.1">
    <property type="nucleotide sequence ID" value="NC_009831.1"/>
</dbReference>
<evidence type="ECO:0000259" key="4">
    <source>
        <dbReference type="PROSITE" id="PS51857"/>
    </source>
</evidence>
<dbReference type="InterPro" id="IPR002059">
    <property type="entry name" value="CSP_DNA-bd"/>
</dbReference>
<dbReference type="KEGG" id="sse:Ssed_0647"/>
<evidence type="ECO:0000256" key="3">
    <source>
        <dbReference type="SAM" id="Phobius"/>
    </source>
</evidence>
<dbReference type="SMART" id="SM00894">
    <property type="entry name" value="Excalibur"/>
    <property type="match status" value="1"/>
</dbReference>
<keyword evidence="3" id="KW-0812">Transmembrane</keyword>
<dbReference type="InterPro" id="IPR052069">
    <property type="entry name" value="Ca-reg_mRNA-binding_domain"/>
</dbReference>
<dbReference type="AlphaFoldDB" id="A8FQY6"/>
<dbReference type="SMART" id="SM00357">
    <property type="entry name" value="CSP"/>
    <property type="match status" value="1"/>
</dbReference>
<keyword evidence="5" id="KW-0238">DNA-binding</keyword>
<keyword evidence="3" id="KW-1133">Transmembrane helix</keyword>
<dbReference type="PANTHER" id="PTHR12962">
    <property type="entry name" value="CALCIUM-REGULATED HEAT STABLE PROTEIN CRHSP-24-RELATED"/>
    <property type="match status" value="1"/>
</dbReference>
<feature type="region of interest" description="Disordered" evidence="2">
    <location>
        <begin position="75"/>
        <end position="113"/>
    </location>
</feature>
<keyword evidence="3" id="KW-0472">Membrane</keyword>
<dbReference type="PANTHER" id="PTHR12962:SF1">
    <property type="entry name" value="COLD SHOCK DOMAIN-CONTAINING PROTEIN CG9705"/>
    <property type="match status" value="1"/>
</dbReference>
<dbReference type="Proteomes" id="UP000002015">
    <property type="component" value="Chromosome"/>
</dbReference>
<dbReference type="Pfam" id="PF00313">
    <property type="entry name" value="CSD"/>
    <property type="match status" value="1"/>
</dbReference>
<dbReference type="eggNOG" id="COG1278">
    <property type="taxonomic scope" value="Bacteria"/>
</dbReference>
<evidence type="ECO:0000256" key="2">
    <source>
        <dbReference type="SAM" id="MobiDB-lite"/>
    </source>
</evidence>
<dbReference type="STRING" id="425104.Ssed_0647"/>
<name>A8FQY6_SHESH</name>
<dbReference type="GO" id="GO:0043488">
    <property type="term" value="P:regulation of mRNA stability"/>
    <property type="evidence" value="ECO:0007669"/>
    <property type="project" value="TreeGrafter"/>
</dbReference>
<feature type="transmembrane region" description="Helical" evidence="3">
    <location>
        <begin position="116"/>
        <end position="133"/>
    </location>
</feature>
<dbReference type="GO" id="GO:0003730">
    <property type="term" value="F:mRNA 3'-UTR binding"/>
    <property type="evidence" value="ECO:0007669"/>
    <property type="project" value="TreeGrafter"/>
</dbReference>
<feature type="compositionally biased region" description="Basic residues" evidence="2">
    <location>
        <begin position="102"/>
        <end position="111"/>
    </location>
</feature>
<dbReference type="SUPFAM" id="SSF50249">
    <property type="entry name" value="Nucleic acid-binding proteins"/>
    <property type="match status" value="1"/>
</dbReference>
<reference evidence="5 6" key="1">
    <citation type="submission" date="2007-08" db="EMBL/GenBank/DDBJ databases">
        <title>Complete sequence of Shewanella sediminis HAW-EB3.</title>
        <authorList>
            <consortium name="US DOE Joint Genome Institute"/>
            <person name="Copeland A."/>
            <person name="Lucas S."/>
            <person name="Lapidus A."/>
            <person name="Barry K."/>
            <person name="Glavina del Rio T."/>
            <person name="Dalin E."/>
            <person name="Tice H."/>
            <person name="Pitluck S."/>
            <person name="Chertkov O."/>
            <person name="Brettin T."/>
            <person name="Bruce D."/>
            <person name="Detter J.C."/>
            <person name="Han C."/>
            <person name="Schmutz J."/>
            <person name="Larimer F."/>
            <person name="Land M."/>
            <person name="Hauser L."/>
            <person name="Kyrpides N."/>
            <person name="Kim E."/>
            <person name="Zhao J.-S."/>
            <person name="Richardson P."/>
        </authorList>
    </citation>
    <scope>NUCLEOTIDE SEQUENCE [LARGE SCALE GENOMIC DNA]</scope>
    <source>
        <strain evidence="5 6">HAW-EB3</strain>
    </source>
</reference>
<keyword evidence="6" id="KW-1185">Reference proteome</keyword>
<dbReference type="PROSITE" id="PS51857">
    <property type="entry name" value="CSD_2"/>
    <property type="match status" value="1"/>
</dbReference>
<sequence>MERGTLVRWNDEKGFGFIKPEAGNGKDVFIHISALKHMARKPMVGDAIQYLTEQQADGKVKAIKASIEGVAVVASTSKRSAPTSHHRSSHNSYSHTSNSHNSKSHNRHSRQSKSSSVMLIPLVVILALGIFGFKRYEALTAQSNTPVKVTNELSQQPATEQIKWTQPKETFRCEAGKQHCSQMRSCAEAKYYQRNCPGTKMDGDSDGIPCERQHCGH</sequence>
<feature type="compositionally biased region" description="Low complexity" evidence="2">
    <location>
        <begin position="90"/>
        <end position="101"/>
    </location>
</feature>
<dbReference type="InterPro" id="IPR011129">
    <property type="entry name" value="CSD"/>
</dbReference>
<dbReference type="InterPro" id="IPR008613">
    <property type="entry name" value="Excalibur_Ca-bd_domain"/>
</dbReference>
<dbReference type="GO" id="GO:0005829">
    <property type="term" value="C:cytosol"/>
    <property type="evidence" value="ECO:0007669"/>
    <property type="project" value="UniProtKB-ARBA"/>
</dbReference>
<keyword evidence="1" id="KW-0597">Phosphoprotein</keyword>
<accession>A8FQY6</accession>
<evidence type="ECO:0000313" key="5">
    <source>
        <dbReference type="EMBL" id="ABV35259.1"/>
    </source>
</evidence>
<dbReference type="CDD" id="cd04458">
    <property type="entry name" value="CSP_CDS"/>
    <property type="match status" value="1"/>
</dbReference>
<evidence type="ECO:0000313" key="6">
    <source>
        <dbReference type="Proteomes" id="UP000002015"/>
    </source>
</evidence>
<dbReference type="Pfam" id="PF05901">
    <property type="entry name" value="Excalibur"/>
    <property type="match status" value="1"/>
</dbReference>
<feature type="domain" description="CSD" evidence="4">
    <location>
        <begin position="1"/>
        <end position="67"/>
    </location>
</feature>